<feature type="non-terminal residue" evidence="2">
    <location>
        <position position="1"/>
    </location>
</feature>
<dbReference type="EMBL" id="HACG01006047">
    <property type="protein sequence ID" value="CEK52912.1"/>
    <property type="molecule type" value="Transcribed_RNA"/>
</dbReference>
<organism evidence="2">
    <name type="scientific">Arion vulgaris</name>
    <dbReference type="NCBI Taxonomy" id="1028688"/>
    <lineage>
        <taxon>Eukaryota</taxon>
        <taxon>Metazoa</taxon>
        <taxon>Spiralia</taxon>
        <taxon>Lophotrochozoa</taxon>
        <taxon>Mollusca</taxon>
        <taxon>Gastropoda</taxon>
        <taxon>Heterobranchia</taxon>
        <taxon>Euthyneura</taxon>
        <taxon>Panpulmonata</taxon>
        <taxon>Eupulmonata</taxon>
        <taxon>Stylommatophora</taxon>
        <taxon>Helicina</taxon>
        <taxon>Arionoidea</taxon>
        <taxon>Arionidae</taxon>
        <taxon>Arion</taxon>
    </lineage>
</organism>
<sequence>PRFAGSSPASNSSTTLNRSLMFMTPTNSARKMASKFGTNNATTSEASGVHPNTFTNAQQGLPFDSSENRSEQAVTAADLAESVVSTGGFPSITLPPKNSYISSPFFNHPVTNSSTKANTSVPFVSSTVSNTSNTASRIISNSPVTSLDKEFVNTTDSISGESNQQFASISSRMSVSTAMTTTSATSAAITLTSETHPASSTGVPSSPTFHVNHPSSAINLESIASDTSVQGP</sequence>
<reference evidence="2" key="1">
    <citation type="submission" date="2014-12" db="EMBL/GenBank/DDBJ databases">
        <title>Insight into the proteome of Arion vulgaris.</title>
        <authorList>
            <person name="Aradska J."/>
            <person name="Bulat T."/>
            <person name="Smidak R."/>
            <person name="Sarate P."/>
            <person name="Gangsoo J."/>
            <person name="Sialana F."/>
            <person name="Bilban M."/>
            <person name="Lubec G."/>
        </authorList>
    </citation>
    <scope>NUCLEOTIDE SEQUENCE</scope>
    <source>
        <tissue evidence="2">Skin</tissue>
    </source>
</reference>
<evidence type="ECO:0000313" key="2">
    <source>
        <dbReference type="EMBL" id="CEK52912.1"/>
    </source>
</evidence>
<feature type="non-terminal residue" evidence="2">
    <location>
        <position position="232"/>
    </location>
</feature>
<feature type="region of interest" description="Disordered" evidence="1">
    <location>
        <begin position="191"/>
        <end position="232"/>
    </location>
</feature>
<gene>
    <name evidence="2" type="primary">ORF18438</name>
</gene>
<feature type="compositionally biased region" description="Polar residues" evidence="1">
    <location>
        <begin position="196"/>
        <end position="232"/>
    </location>
</feature>
<evidence type="ECO:0000256" key="1">
    <source>
        <dbReference type="SAM" id="MobiDB-lite"/>
    </source>
</evidence>
<dbReference type="AlphaFoldDB" id="A0A0B6Y9B9"/>
<proteinExistence type="predicted"/>
<name>A0A0B6Y9B9_9EUPU</name>
<protein>
    <submittedName>
        <fullName evidence="2">Uncharacterized protein</fullName>
    </submittedName>
</protein>
<accession>A0A0B6Y9B9</accession>